<dbReference type="Gene3D" id="3.40.50.150">
    <property type="entry name" value="Vaccinia Virus protein VP39"/>
    <property type="match status" value="1"/>
</dbReference>
<dbReference type="InterPro" id="IPR041698">
    <property type="entry name" value="Methyltransf_25"/>
</dbReference>
<dbReference type="Pfam" id="PF13649">
    <property type="entry name" value="Methyltransf_25"/>
    <property type="match status" value="1"/>
</dbReference>
<dbReference type="PANTHER" id="PTHR43591:SF24">
    <property type="entry name" value="2-METHOXY-6-POLYPRENYL-1,4-BENZOQUINOL METHYLASE, MITOCHONDRIAL"/>
    <property type="match status" value="1"/>
</dbReference>
<feature type="domain" description="Methyltransferase" evidence="1">
    <location>
        <begin position="40"/>
        <end position="135"/>
    </location>
</feature>
<dbReference type="GO" id="GO:0008168">
    <property type="term" value="F:methyltransferase activity"/>
    <property type="evidence" value="ECO:0007669"/>
    <property type="project" value="UniProtKB-KW"/>
</dbReference>
<dbReference type="SUPFAM" id="SSF53335">
    <property type="entry name" value="S-adenosyl-L-methionine-dependent methyltransferases"/>
    <property type="match status" value="1"/>
</dbReference>
<organism evidence="2 3">
    <name type="scientific">Bacillus carboniphilus</name>
    <dbReference type="NCBI Taxonomy" id="86663"/>
    <lineage>
        <taxon>Bacteria</taxon>
        <taxon>Bacillati</taxon>
        <taxon>Bacillota</taxon>
        <taxon>Bacilli</taxon>
        <taxon>Bacillales</taxon>
        <taxon>Bacillaceae</taxon>
        <taxon>Bacillus</taxon>
    </lineage>
</organism>
<dbReference type="PANTHER" id="PTHR43591">
    <property type="entry name" value="METHYLTRANSFERASE"/>
    <property type="match status" value="1"/>
</dbReference>
<keyword evidence="2" id="KW-0808">Transferase</keyword>
<dbReference type="Proteomes" id="UP001500782">
    <property type="component" value="Unassembled WGS sequence"/>
</dbReference>
<evidence type="ECO:0000313" key="2">
    <source>
        <dbReference type="EMBL" id="GAA0330348.1"/>
    </source>
</evidence>
<comment type="caution">
    <text evidence="2">The sequence shown here is derived from an EMBL/GenBank/DDBJ whole genome shotgun (WGS) entry which is preliminary data.</text>
</comment>
<dbReference type="GO" id="GO:0032259">
    <property type="term" value="P:methylation"/>
    <property type="evidence" value="ECO:0007669"/>
    <property type="project" value="UniProtKB-KW"/>
</dbReference>
<proteinExistence type="predicted"/>
<accession>A0ABN0W9Z2</accession>
<keyword evidence="3" id="KW-1185">Reference proteome</keyword>
<dbReference type="InterPro" id="IPR029063">
    <property type="entry name" value="SAM-dependent_MTases_sf"/>
</dbReference>
<evidence type="ECO:0000313" key="3">
    <source>
        <dbReference type="Proteomes" id="UP001500782"/>
    </source>
</evidence>
<protein>
    <submittedName>
        <fullName evidence="2">Class I SAM-dependent methyltransferase</fullName>
    </submittedName>
</protein>
<name>A0ABN0W9Z2_9BACI</name>
<evidence type="ECO:0000259" key="1">
    <source>
        <dbReference type="Pfam" id="PF13649"/>
    </source>
</evidence>
<gene>
    <name evidence="2" type="ORF">GCM10008967_21060</name>
</gene>
<dbReference type="CDD" id="cd02440">
    <property type="entry name" value="AdoMet_MTases"/>
    <property type="match status" value="1"/>
</dbReference>
<dbReference type="RefSeq" id="WP_343798844.1">
    <property type="nucleotide sequence ID" value="NZ_BAAADJ010000021.1"/>
</dbReference>
<keyword evidence="2" id="KW-0489">Methyltransferase</keyword>
<sequence>MAGHRFKPEKAEKLLDPKRKKLVDPNQIVSLLGIEEIDSVADLGAGNGYLTLPIAKRVTKGKVFAVDIEPKMLELLEERIKEEGLENVHSVVSDLENIHIPDQTVNKSVIAFVMHEVPNMENALNEFKRITIPGGAFLILEWQAVESEVGPPLHERIHSDEMRSFLIEKGFEVEVEELNESVYAIRVQL</sequence>
<reference evidence="2 3" key="1">
    <citation type="journal article" date="2019" name="Int. J. Syst. Evol. Microbiol.">
        <title>The Global Catalogue of Microorganisms (GCM) 10K type strain sequencing project: providing services to taxonomists for standard genome sequencing and annotation.</title>
        <authorList>
            <consortium name="The Broad Institute Genomics Platform"/>
            <consortium name="The Broad Institute Genome Sequencing Center for Infectious Disease"/>
            <person name="Wu L."/>
            <person name="Ma J."/>
        </authorList>
    </citation>
    <scope>NUCLEOTIDE SEQUENCE [LARGE SCALE GENOMIC DNA]</scope>
    <source>
        <strain evidence="2 3">JCM 9731</strain>
    </source>
</reference>
<dbReference type="EMBL" id="BAAADJ010000021">
    <property type="protein sequence ID" value="GAA0330348.1"/>
    <property type="molecule type" value="Genomic_DNA"/>
</dbReference>